<organism evidence="8 9">
    <name type="scientific">Paenibacillus sepulcri</name>
    <dbReference type="NCBI Taxonomy" id="359917"/>
    <lineage>
        <taxon>Bacteria</taxon>
        <taxon>Bacillati</taxon>
        <taxon>Bacillota</taxon>
        <taxon>Bacilli</taxon>
        <taxon>Bacillales</taxon>
        <taxon>Paenibacillaceae</taxon>
        <taxon>Paenibacillus</taxon>
    </lineage>
</organism>
<feature type="domain" description="RecX first three-helical" evidence="7">
    <location>
        <begin position="85"/>
        <end position="124"/>
    </location>
</feature>
<dbReference type="InterPro" id="IPR053924">
    <property type="entry name" value="RecX_HTH_2nd"/>
</dbReference>
<feature type="region of interest" description="Disordered" evidence="5">
    <location>
        <begin position="1"/>
        <end position="20"/>
    </location>
</feature>
<comment type="caution">
    <text evidence="8">The sequence shown here is derived from an EMBL/GenBank/DDBJ whole genome shotgun (WGS) entry which is preliminary data.</text>
</comment>
<keyword evidence="4" id="KW-0963">Cytoplasm</keyword>
<dbReference type="Gene3D" id="1.10.10.10">
    <property type="entry name" value="Winged helix-like DNA-binding domain superfamily/Winged helix DNA-binding domain"/>
    <property type="match status" value="2"/>
</dbReference>
<evidence type="ECO:0000256" key="1">
    <source>
        <dbReference type="ARBA" id="ARBA00004496"/>
    </source>
</evidence>
<dbReference type="PANTHER" id="PTHR33602:SF1">
    <property type="entry name" value="REGULATORY PROTEIN RECX FAMILY PROTEIN"/>
    <property type="match status" value="1"/>
</dbReference>
<name>A0ABS7CGH9_9BACL</name>
<dbReference type="Proteomes" id="UP001519887">
    <property type="component" value="Unassembled WGS sequence"/>
</dbReference>
<dbReference type="InterPro" id="IPR003783">
    <property type="entry name" value="Regulatory_RecX"/>
</dbReference>
<evidence type="ECO:0000313" key="9">
    <source>
        <dbReference type="Proteomes" id="UP001519887"/>
    </source>
</evidence>
<evidence type="ECO:0000256" key="5">
    <source>
        <dbReference type="SAM" id="MobiDB-lite"/>
    </source>
</evidence>
<dbReference type="EMBL" id="JAHZIK010001851">
    <property type="protein sequence ID" value="MBW7459815.1"/>
    <property type="molecule type" value="Genomic_DNA"/>
</dbReference>
<protein>
    <recommendedName>
        <fullName evidence="3">Regulatory protein RecX</fullName>
    </recommendedName>
</protein>
<comment type="similarity">
    <text evidence="2">Belongs to the RecX family.</text>
</comment>
<reference evidence="8 9" key="1">
    <citation type="submission" date="2021-07" db="EMBL/GenBank/DDBJ databases">
        <title>Paenibacillus radiodurans sp. nov., isolated from the southeastern edge of Tengger Desert.</title>
        <authorList>
            <person name="Zhang G."/>
        </authorList>
    </citation>
    <scope>NUCLEOTIDE SEQUENCE [LARGE SCALE GENOMIC DNA]</scope>
    <source>
        <strain evidence="8 9">CCM 7311</strain>
    </source>
</reference>
<gene>
    <name evidence="8" type="ORF">K0U00_37725</name>
</gene>
<dbReference type="PANTHER" id="PTHR33602">
    <property type="entry name" value="REGULATORY PROTEIN RECX FAMILY PROTEIN"/>
    <property type="match status" value="1"/>
</dbReference>
<accession>A0ABS7CGH9</accession>
<evidence type="ECO:0000256" key="2">
    <source>
        <dbReference type="ARBA" id="ARBA00009695"/>
    </source>
</evidence>
<evidence type="ECO:0000256" key="4">
    <source>
        <dbReference type="ARBA" id="ARBA00022490"/>
    </source>
</evidence>
<evidence type="ECO:0000313" key="8">
    <source>
        <dbReference type="EMBL" id="MBW7459815.1"/>
    </source>
</evidence>
<feature type="domain" description="RecX second three-helical" evidence="6">
    <location>
        <begin position="131"/>
        <end position="169"/>
    </location>
</feature>
<dbReference type="InterPro" id="IPR053926">
    <property type="entry name" value="RecX_HTH_1st"/>
</dbReference>
<dbReference type="InterPro" id="IPR036388">
    <property type="entry name" value="WH-like_DNA-bd_sf"/>
</dbReference>
<sequence length="170" mass="19800">MKDDERVQDEQEEQEEQTEAGMMLITAIEQERKDKRRYHLYMDGNDEPFTSVHEDLIVTHRLLKGRQIDPHELKQIVEKDNDHRAYILGLIYLGPRPRTEKEISRYLSGKGLDESAIGKALARLQGERLVDDISYANQFAEQRMRSQLKGRRLLQQELTHRGIASGTAKE</sequence>
<keyword evidence="9" id="KW-1185">Reference proteome</keyword>
<proteinExistence type="inferred from homology"/>
<evidence type="ECO:0000259" key="6">
    <source>
        <dbReference type="Pfam" id="PF02631"/>
    </source>
</evidence>
<evidence type="ECO:0000259" key="7">
    <source>
        <dbReference type="Pfam" id="PF21982"/>
    </source>
</evidence>
<evidence type="ECO:0000256" key="3">
    <source>
        <dbReference type="ARBA" id="ARBA00018111"/>
    </source>
</evidence>
<dbReference type="Pfam" id="PF02631">
    <property type="entry name" value="RecX_HTH2"/>
    <property type="match status" value="1"/>
</dbReference>
<comment type="subcellular location">
    <subcellularLocation>
        <location evidence="1">Cytoplasm</location>
    </subcellularLocation>
</comment>
<feature type="non-terminal residue" evidence="8">
    <location>
        <position position="170"/>
    </location>
</feature>
<dbReference type="Pfam" id="PF21982">
    <property type="entry name" value="RecX_HTH1"/>
    <property type="match status" value="1"/>
</dbReference>